<reference evidence="2" key="1">
    <citation type="journal article" date="2019" name="Int. J. Syst. Evol. Microbiol.">
        <title>The Global Catalogue of Microorganisms (GCM) 10K type strain sequencing project: providing services to taxonomists for standard genome sequencing and annotation.</title>
        <authorList>
            <consortium name="The Broad Institute Genomics Platform"/>
            <consortium name="The Broad Institute Genome Sequencing Center for Infectious Disease"/>
            <person name="Wu L."/>
            <person name="Ma J."/>
        </authorList>
    </citation>
    <scope>NUCLEOTIDE SEQUENCE [LARGE SCALE GENOMIC DNA]</scope>
    <source>
        <strain evidence="2">NBRC 108728</strain>
    </source>
</reference>
<sequence length="232" mass="25799">MTQEQPTAAPILEAISQQSVPEGKPWLALNAQIMADMLRLDEALAKTGEKLDPGIYEFSLTPSPPLENSSFVQVAHRNNVLDFVPDDTAALLQSLWAPLDHLELVRSPTTADLELHAEERLHGRRQKDRRDELATYADNAHKLSAAMLEAGMVREAFRIAYRADLATFEVFCFDLAAQYGDTKLATIDVRMELAKVTLRSIQPTADFTASRNSIRGALVWSSLSPELIPWLS</sequence>
<protein>
    <submittedName>
        <fullName evidence="1">Uncharacterized protein</fullName>
    </submittedName>
</protein>
<dbReference type="EMBL" id="AP027733">
    <property type="protein sequence ID" value="BDZ52494.1"/>
    <property type="molecule type" value="Genomic_DNA"/>
</dbReference>
<evidence type="ECO:0000313" key="2">
    <source>
        <dbReference type="Proteomes" id="UP001321486"/>
    </source>
</evidence>
<keyword evidence="2" id="KW-1185">Reference proteome</keyword>
<proteinExistence type="predicted"/>
<evidence type="ECO:0000313" key="1">
    <source>
        <dbReference type="EMBL" id="BDZ52494.1"/>
    </source>
</evidence>
<dbReference type="Proteomes" id="UP001321486">
    <property type="component" value="Plasmid pNBRC108728a"/>
</dbReference>
<gene>
    <name evidence="1" type="ORF">GCM10025867_47350</name>
</gene>
<organism evidence="1 2">
    <name type="scientific">Frondihabitans sucicola</name>
    <dbReference type="NCBI Taxonomy" id="1268041"/>
    <lineage>
        <taxon>Bacteria</taxon>
        <taxon>Bacillati</taxon>
        <taxon>Actinomycetota</taxon>
        <taxon>Actinomycetes</taxon>
        <taxon>Micrococcales</taxon>
        <taxon>Microbacteriaceae</taxon>
        <taxon>Frondihabitans</taxon>
    </lineage>
</organism>
<keyword evidence="1" id="KW-0614">Plasmid</keyword>
<name>A0ABM8GVJ8_9MICO</name>
<accession>A0ABM8GVJ8</accession>
<geneLocation type="plasmid" evidence="1 2">
    <name>pNBRC108728a</name>
</geneLocation>